<dbReference type="Pfam" id="PF00685">
    <property type="entry name" value="Sulfotransfer_1"/>
    <property type="match status" value="1"/>
</dbReference>
<evidence type="ECO:0000259" key="1">
    <source>
        <dbReference type="Pfam" id="PF00685"/>
    </source>
</evidence>
<dbReference type="PANTHER" id="PTHR10704">
    <property type="entry name" value="CARBOHYDRATE SULFOTRANSFERASE"/>
    <property type="match status" value="1"/>
</dbReference>
<dbReference type="GeneID" id="110988984"/>
<sequence>MAKARRKQCLIISLLPLLGLMLLHFGTIPTKILQYGHLALSSKSILQTFRLGISSHDENVMLLKPMEDESKLLDFVLGEAIPSKIQLNYHLKGKLQAKRLTPLSPEVFSTTDSPPMVRSKTLHVPVHVGVHVPGKVASVRKEELDNSTEVSERHYFQASKPAMKSRDKHNKIPVHILIVTNRRSGSSFLGQFFNQHPNIFFQFEPLKLTEWKKEFYPDRTGYLRHLVKCEFNKTPYLVEFYNHEPLHRASSRVMTSPPLCNLTLSSQLRSEYKNMKCPPLETEPLIQACRKKHHQAIKLIRLYSISSLESVALDVGINLKIIHLVRDPRATYISKSRVPGANVTLELGKSLDIGISYLCRRINRNLDFVRSQPVWLQGKYKLVRYEDIAHDPQKLAEDIYDFTGLGQLPQEVFRWIQKNTLKSAIKPGHQKVNSYYSTSRNASQVPEAWRNQVPLKVVLRMQEICRKTLSNLGYLEVTTTKELVDKSKSLVSELDFKMN</sequence>
<dbReference type="InterPro" id="IPR051135">
    <property type="entry name" value="Gal/GlcNAc/GalNAc_ST"/>
</dbReference>
<dbReference type="PANTHER" id="PTHR10704:SF44">
    <property type="entry name" value="LD35051P-RELATED"/>
    <property type="match status" value="1"/>
</dbReference>
<dbReference type="GO" id="GO:0006044">
    <property type="term" value="P:N-acetylglucosamine metabolic process"/>
    <property type="evidence" value="ECO:0007669"/>
    <property type="project" value="TreeGrafter"/>
</dbReference>
<proteinExistence type="predicted"/>
<evidence type="ECO:0000313" key="5">
    <source>
        <dbReference type="RefSeq" id="XP_022108710.1"/>
    </source>
</evidence>
<dbReference type="RefSeq" id="XP_022108710.1">
    <property type="nucleotide sequence ID" value="XM_022253018.1"/>
</dbReference>
<dbReference type="InterPro" id="IPR027417">
    <property type="entry name" value="P-loop_NTPase"/>
</dbReference>
<dbReference type="Gene3D" id="3.40.50.300">
    <property type="entry name" value="P-loop containing nucleotide triphosphate hydrolases"/>
    <property type="match status" value="1"/>
</dbReference>
<reference evidence="3 4" key="1">
    <citation type="submission" date="2025-04" db="UniProtKB">
        <authorList>
            <consortium name="RefSeq"/>
        </authorList>
    </citation>
    <scope>IDENTIFICATION</scope>
</reference>
<keyword evidence="2" id="KW-1185">Reference proteome</keyword>
<dbReference type="OrthoDB" id="6138663at2759"/>
<evidence type="ECO:0000313" key="2">
    <source>
        <dbReference type="Proteomes" id="UP000694845"/>
    </source>
</evidence>
<dbReference type="Proteomes" id="UP000694845">
    <property type="component" value="Unplaced"/>
</dbReference>
<dbReference type="RefSeq" id="XP_022108709.1">
    <property type="nucleotide sequence ID" value="XM_022253017.1"/>
</dbReference>
<dbReference type="RefSeq" id="XP_022108708.1">
    <property type="nucleotide sequence ID" value="XM_022253016.1"/>
</dbReference>
<evidence type="ECO:0000313" key="3">
    <source>
        <dbReference type="RefSeq" id="XP_022108708.1"/>
    </source>
</evidence>
<name>A0A8B7ZTG1_ACAPL</name>
<dbReference type="GO" id="GO:0006790">
    <property type="term" value="P:sulfur compound metabolic process"/>
    <property type="evidence" value="ECO:0007669"/>
    <property type="project" value="TreeGrafter"/>
</dbReference>
<dbReference type="SUPFAM" id="SSF52540">
    <property type="entry name" value="P-loop containing nucleoside triphosphate hydrolases"/>
    <property type="match status" value="1"/>
</dbReference>
<dbReference type="InterPro" id="IPR000863">
    <property type="entry name" value="Sulfotransferase_dom"/>
</dbReference>
<dbReference type="OMA" id="CEFNKTP"/>
<accession>A0A8B7ZTG1</accession>
<dbReference type="AlphaFoldDB" id="A0A8B7ZTG1"/>
<evidence type="ECO:0000313" key="4">
    <source>
        <dbReference type="RefSeq" id="XP_022108709.1"/>
    </source>
</evidence>
<organism evidence="2 4">
    <name type="scientific">Acanthaster planci</name>
    <name type="common">Crown-of-thorns starfish</name>
    <dbReference type="NCBI Taxonomy" id="133434"/>
    <lineage>
        <taxon>Eukaryota</taxon>
        <taxon>Metazoa</taxon>
        <taxon>Echinodermata</taxon>
        <taxon>Eleutherozoa</taxon>
        <taxon>Asterozoa</taxon>
        <taxon>Asteroidea</taxon>
        <taxon>Valvatacea</taxon>
        <taxon>Valvatida</taxon>
        <taxon>Acanthasteridae</taxon>
        <taxon>Acanthaster</taxon>
    </lineage>
</organism>
<gene>
    <name evidence="3 4 5" type="primary">LOC110988984</name>
</gene>
<dbReference type="GO" id="GO:0001517">
    <property type="term" value="F:N-acetylglucosamine 6-O-sulfotransferase activity"/>
    <property type="evidence" value="ECO:0007669"/>
    <property type="project" value="TreeGrafter"/>
</dbReference>
<protein>
    <submittedName>
        <fullName evidence="3 4">Carbohydrate sulfotransferase 1-like</fullName>
    </submittedName>
</protein>
<dbReference type="KEGG" id="aplc:110988984"/>
<feature type="domain" description="Sulfotransferase" evidence="1">
    <location>
        <begin position="175"/>
        <end position="472"/>
    </location>
</feature>